<dbReference type="GO" id="GO:0030288">
    <property type="term" value="C:outer membrane-bounded periplasmic space"/>
    <property type="evidence" value="ECO:0007669"/>
    <property type="project" value="TreeGrafter"/>
</dbReference>
<proteinExistence type="predicted"/>
<dbReference type="PANTHER" id="PTHR30404:SF0">
    <property type="entry name" value="N-ACETYLMURAMOYL-L-ALANINE AMIDASE AMIC"/>
    <property type="match status" value="1"/>
</dbReference>
<accession>A0A511MYK8</accession>
<feature type="domain" description="MurNAc-LAA" evidence="3">
    <location>
        <begin position="261"/>
        <end position="367"/>
    </location>
</feature>
<comment type="caution">
    <text evidence="4">The sequence shown here is derived from an EMBL/GenBank/DDBJ whole genome shotgun (WGS) entry which is preliminary data.</text>
</comment>
<evidence type="ECO:0000313" key="4">
    <source>
        <dbReference type="EMBL" id="GEM45684.1"/>
    </source>
</evidence>
<dbReference type="SMART" id="SM00646">
    <property type="entry name" value="Ami_3"/>
    <property type="match status" value="1"/>
</dbReference>
<dbReference type="SUPFAM" id="SSF53187">
    <property type="entry name" value="Zn-dependent exopeptidases"/>
    <property type="match status" value="1"/>
</dbReference>
<sequence length="380" mass="40746">MRPLVVVLIVLFTSLAFSQNDPGVLEDPSDLPAPVLPVMPAPTVKPLPWQNIPEIKEAVVGQPRIGLYAGWTRLVFDVPKGSTVQVTPEGFGITIGFSGLQVRGGLALKSPPSSLSPEVQGWSLSSGPLGSTATIRTRYPLRAGGGGWKMLHLPAGLDSLNDRLVLDFSEAFANRQTLQAPPLQLFPFPVEVVLDPGHGGKDPGAVGSVMEKEVNLQVTHKVQGLLEAAGATVVLTRLGDTVFSDDKRTDLQHRASLGVSPRKVLVSIHANSLAKQSALAGYGVETWWHPNHPESQHLARTLQSSMLEWTSAFDRKVRTAPFVVIRNSQVPAALIEMGFVSHPVDGENLLSAGYLDRMAYGIALGIQRFVLSQAPVPSTP</sequence>
<feature type="signal peptide" evidence="2">
    <location>
        <begin position="1"/>
        <end position="18"/>
    </location>
</feature>
<evidence type="ECO:0000256" key="2">
    <source>
        <dbReference type="SAM" id="SignalP"/>
    </source>
</evidence>
<name>A0A511MYK8_DEIC1</name>
<dbReference type="AlphaFoldDB" id="A0A511MYK8"/>
<dbReference type="InterPro" id="IPR050695">
    <property type="entry name" value="N-acetylmuramoyl_amidase_3"/>
</dbReference>
<evidence type="ECO:0000256" key="1">
    <source>
        <dbReference type="ARBA" id="ARBA00022801"/>
    </source>
</evidence>
<dbReference type="GO" id="GO:0008745">
    <property type="term" value="F:N-acetylmuramoyl-L-alanine amidase activity"/>
    <property type="evidence" value="ECO:0007669"/>
    <property type="project" value="InterPro"/>
</dbReference>
<feature type="chain" id="PRO_5021739352" description="MurNAc-LAA domain-containing protein" evidence="2">
    <location>
        <begin position="19"/>
        <end position="380"/>
    </location>
</feature>
<keyword evidence="2" id="KW-0732">Signal</keyword>
<dbReference type="InterPro" id="IPR002508">
    <property type="entry name" value="MurNAc-LAA_cat"/>
</dbReference>
<protein>
    <recommendedName>
        <fullName evidence="3">MurNAc-LAA domain-containing protein</fullName>
    </recommendedName>
</protein>
<dbReference type="Proteomes" id="UP000321306">
    <property type="component" value="Unassembled WGS sequence"/>
</dbReference>
<keyword evidence="1" id="KW-0378">Hydrolase</keyword>
<evidence type="ECO:0000313" key="5">
    <source>
        <dbReference type="Proteomes" id="UP000321306"/>
    </source>
</evidence>
<dbReference type="EMBL" id="BJXB01000004">
    <property type="protein sequence ID" value="GEM45684.1"/>
    <property type="molecule type" value="Genomic_DNA"/>
</dbReference>
<dbReference type="Pfam" id="PF01520">
    <property type="entry name" value="Amidase_3"/>
    <property type="match status" value="1"/>
</dbReference>
<dbReference type="CDD" id="cd02696">
    <property type="entry name" value="MurNAc-LAA"/>
    <property type="match status" value="1"/>
</dbReference>
<dbReference type="Gene3D" id="3.40.630.40">
    <property type="entry name" value="Zn-dependent exopeptidases"/>
    <property type="match status" value="1"/>
</dbReference>
<dbReference type="PANTHER" id="PTHR30404">
    <property type="entry name" value="N-ACETYLMURAMOYL-L-ALANINE AMIDASE"/>
    <property type="match status" value="1"/>
</dbReference>
<evidence type="ECO:0000259" key="3">
    <source>
        <dbReference type="SMART" id="SM00646"/>
    </source>
</evidence>
<reference evidence="4 5" key="1">
    <citation type="submission" date="2019-07" db="EMBL/GenBank/DDBJ databases">
        <title>Whole genome shotgun sequence of Deinococcus cellulosilyticus NBRC 106333.</title>
        <authorList>
            <person name="Hosoyama A."/>
            <person name="Uohara A."/>
            <person name="Ohji S."/>
            <person name="Ichikawa N."/>
        </authorList>
    </citation>
    <scope>NUCLEOTIDE SEQUENCE [LARGE SCALE GENOMIC DNA]</scope>
    <source>
        <strain evidence="4 5">NBRC 106333</strain>
    </source>
</reference>
<dbReference type="GO" id="GO:0009253">
    <property type="term" value="P:peptidoglycan catabolic process"/>
    <property type="evidence" value="ECO:0007669"/>
    <property type="project" value="InterPro"/>
</dbReference>
<gene>
    <name evidence="4" type="ORF">DC3_13190</name>
</gene>
<organism evidence="4 5">
    <name type="scientific">Deinococcus cellulosilyticus (strain DSM 18568 / NBRC 106333 / KACC 11606 / 5516J-15)</name>
    <dbReference type="NCBI Taxonomy" id="1223518"/>
    <lineage>
        <taxon>Bacteria</taxon>
        <taxon>Thermotogati</taxon>
        <taxon>Deinococcota</taxon>
        <taxon>Deinococci</taxon>
        <taxon>Deinococcales</taxon>
        <taxon>Deinococcaceae</taxon>
        <taxon>Deinococcus</taxon>
    </lineage>
</organism>
<dbReference type="RefSeq" id="WP_186815884.1">
    <property type="nucleotide sequence ID" value="NZ_BJXB01000004.1"/>
</dbReference>
<keyword evidence="5" id="KW-1185">Reference proteome</keyword>